<gene>
    <name evidence="1" type="ordered locus">Rleg_2511</name>
</gene>
<dbReference type="HOGENOM" id="CLU_3204427_0_0_5"/>
<dbReference type="KEGG" id="rlg:Rleg_2511"/>
<organism evidence="1 2">
    <name type="scientific">Rhizobium leguminosarum bv. trifolii (strain WSM1325)</name>
    <dbReference type="NCBI Taxonomy" id="395491"/>
    <lineage>
        <taxon>Bacteria</taxon>
        <taxon>Pseudomonadati</taxon>
        <taxon>Pseudomonadota</taxon>
        <taxon>Alphaproteobacteria</taxon>
        <taxon>Hyphomicrobiales</taxon>
        <taxon>Rhizobiaceae</taxon>
        <taxon>Rhizobium/Agrobacterium group</taxon>
        <taxon>Rhizobium</taxon>
    </lineage>
</organism>
<evidence type="ECO:0000313" key="1">
    <source>
        <dbReference type="EMBL" id="ACS56782.1"/>
    </source>
</evidence>
<accession>C6B2T4</accession>
<dbReference type="AlphaFoldDB" id="C6B2T4"/>
<protein>
    <submittedName>
        <fullName evidence="1">Uncharacterized protein</fullName>
    </submittedName>
</protein>
<reference evidence="1 2" key="1">
    <citation type="journal article" date="2010" name="Stand. Genomic Sci.">
        <title>Complete genome sequence of Rhizobium leguminosarum bv. trifolii strain WSM1325, an effective microsymbiont of annual Mediterranean clovers.</title>
        <authorList>
            <person name="Reeve W."/>
            <person name="O'Hara G."/>
            <person name="Chain P."/>
            <person name="Ardley J."/>
            <person name="Brau L."/>
            <person name="Nandesena K."/>
            <person name="Tiwari R."/>
            <person name="Copeland A."/>
            <person name="Nolan M."/>
            <person name="Han C."/>
            <person name="Brettin T."/>
            <person name="Land M."/>
            <person name="Ovchinikova G."/>
            <person name="Ivanova N."/>
            <person name="Mavromatis K."/>
            <person name="Markowitz V."/>
            <person name="Kyrpides N."/>
            <person name="Melino V."/>
            <person name="Denton M."/>
            <person name="Yates R."/>
            <person name="Howieson J."/>
        </authorList>
    </citation>
    <scope>NUCLEOTIDE SEQUENCE [LARGE SCALE GENOMIC DNA]</scope>
    <source>
        <strain evidence="1 2">WSM1325</strain>
    </source>
</reference>
<sequence>MKMRGFLIPECPLRGSPGDTVDCHAVQQIALPPIDQLYMYESTVR</sequence>
<evidence type="ECO:0000313" key="2">
    <source>
        <dbReference type="Proteomes" id="UP000002256"/>
    </source>
</evidence>
<dbReference type="EMBL" id="CP001622">
    <property type="protein sequence ID" value="ACS56782.1"/>
    <property type="molecule type" value="Genomic_DNA"/>
</dbReference>
<dbReference type="Proteomes" id="UP000002256">
    <property type="component" value="Chromosome"/>
</dbReference>
<name>C6B2T4_RHILS</name>
<proteinExistence type="predicted"/>